<feature type="compositionally biased region" description="Low complexity" evidence="1">
    <location>
        <begin position="180"/>
        <end position="189"/>
    </location>
</feature>
<organism evidence="2 3">
    <name type="scientific">Strongylocentrotus purpuratus</name>
    <name type="common">Purple sea urchin</name>
    <dbReference type="NCBI Taxonomy" id="7668"/>
    <lineage>
        <taxon>Eukaryota</taxon>
        <taxon>Metazoa</taxon>
        <taxon>Echinodermata</taxon>
        <taxon>Eleutherozoa</taxon>
        <taxon>Echinozoa</taxon>
        <taxon>Echinoidea</taxon>
        <taxon>Euechinoidea</taxon>
        <taxon>Echinacea</taxon>
        <taxon>Camarodonta</taxon>
        <taxon>Echinidea</taxon>
        <taxon>Strongylocentrotidae</taxon>
        <taxon>Strongylocentrotus</taxon>
    </lineage>
</organism>
<reference evidence="2" key="2">
    <citation type="submission" date="2021-01" db="UniProtKB">
        <authorList>
            <consortium name="EnsemblMetazoa"/>
        </authorList>
    </citation>
    <scope>IDENTIFICATION</scope>
</reference>
<dbReference type="Gene3D" id="3.40.50.300">
    <property type="entry name" value="P-loop containing nucleotide triphosphate hydrolases"/>
    <property type="match status" value="1"/>
</dbReference>
<dbReference type="Proteomes" id="UP000007110">
    <property type="component" value="Unassembled WGS sequence"/>
</dbReference>
<dbReference type="InParanoid" id="A0A7M7NCZ6"/>
<evidence type="ECO:0000313" key="2">
    <source>
        <dbReference type="EnsemblMetazoa" id="XP_030834759"/>
    </source>
</evidence>
<dbReference type="AlphaFoldDB" id="A0A7M7NCZ6"/>
<protein>
    <submittedName>
        <fullName evidence="2">Uncharacterized protein</fullName>
    </submittedName>
</protein>
<evidence type="ECO:0000313" key="3">
    <source>
        <dbReference type="Proteomes" id="UP000007110"/>
    </source>
</evidence>
<dbReference type="Pfam" id="PF08477">
    <property type="entry name" value="Roc"/>
    <property type="match status" value="1"/>
</dbReference>
<dbReference type="GeneID" id="115921427"/>
<dbReference type="InterPro" id="IPR027417">
    <property type="entry name" value="P-loop_NTPase"/>
</dbReference>
<reference evidence="3" key="1">
    <citation type="submission" date="2015-02" db="EMBL/GenBank/DDBJ databases">
        <title>Genome sequencing for Strongylocentrotus purpuratus.</title>
        <authorList>
            <person name="Murali S."/>
            <person name="Liu Y."/>
            <person name="Vee V."/>
            <person name="English A."/>
            <person name="Wang M."/>
            <person name="Skinner E."/>
            <person name="Han Y."/>
            <person name="Muzny D.M."/>
            <person name="Worley K.C."/>
            <person name="Gibbs R.A."/>
        </authorList>
    </citation>
    <scope>NUCLEOTIDE SEQUENCE</scope>
</reference>
<dbReference type="KEGG" id="spu:115921427"/>
<keyword evidence="3" id="KW-1185">Reference proteome</keyword>
<name>A0A7M7NCZ6_STRPU</name>
<sequence length="201" mass="22353">MRESYHLWLHDDFYHELALLASSSKNYFFSKKLHLDEKSEEFRQMDLGQQREYIRHLLHPTFVIPPNLDVPSTSGISVQSDKIPEVPADIDTGIQEAIRKGEAPWNRSRIMVIGPAGVGKTSLIRRLTGQEFNPEEKSTKGAEQNVVTKSAISSWELVTDTQTAKDDIIRSIAMDPNFGSNSPSVNSVSEVAGRSGSPGIT</sequence>
<evidence type="ECO:0000256" key="1">
    <source>
        <dbReference type="SAM" id="MobiDB-lite"/>
    </source>
</evidence>
<proteinExistence type="predicted"/>
<dbReference type="RefSeq" id="XP_030834759.1">
    <property type="nucleotide sequence ID" value="XM_030978899.1"/>
</dbReference>
<dbReference type="OrthoDB" id="10038477at2759"/>
<feature type="region of interest" description="Disordered" evidence="1">
    <location>
        <begin position="175"/>
        <end position="201"/>
    </location>
</feature>
<dbReference type="EnsemblMetazoa" id="XM_030978899">
    <property type="protein sequence ID" value="XP_030834759"/>
    <property type="gene ID" value="LOC115921427"/>
</dbReference>
<dbReference type="SUPFAM" id="SSF52540">
    <property type="entry name" value="P-loop containing nucleoside triphosphate hydrolases"/>
    <property type="match status" value="1"/>
</dbReference>
<accession>A0A7M7NCZ6</accession>